<evidence type="ECO:0000313" key="2">
    <source>
        <dbReference type="Proteomes" id="UP001243375"/>
    </source>
</evidence>
<reference evidence="1" key="1">
    <citation type="submission" date="2023-04" db="EMBL/GenBank/DDBJ databases">
        <title>Draft Genome sequencing of Naganishia species isolated from polar environments using Oxford Nanopore Technology.</title>
        <authorList>
            <person name="Leo P."/>
            <person name="Venkateswaran K."/>
        </authorList>
    </citation>
    <scope>NUCLEOTIDE SEQUENCE</scope>
    <source>
        <strain evidence="1">MNA-CCFEE 5425</strain>
    </source>
</reference>
<gene>
    <name evidence="1" type="primary">ADE13</name>
    <name evidence="1" type="ORF">QFC22_006643</name>
</gene>
<name>A0ACC2WHQ0_9TREE</name>
<proteinExistence type="predicted"/>
<comment type="caution">
    <text evidence="1">The sequence shown here is derived from an EMBL/GenBank/DDBJ whole genome shotgun (WGS) entry which is preliminary data.</text>
</comment>
<keyword evidence="2" id="KW-1185">Reference proteome</keyword>
<dbReference type="Proteomes" id="UP001243375">
    <property type="component" value="Unassembled WGS sequence"/>
</dbReference>
<dbReference type="EMBL" id="JASBWU010000034">
    <property type="protein sequence ID" value="KAJ9110998.1"/>
    <property type="molecule type" value="Genomic_DNA"/>
</dbReference>
<evidence type="ECO:0000313" key="1">
    <source>
        <dbReference type="EMBL" id="KAJ9110998.1"/>
    </source>
</evidence>
<organism evidence="1 2">
    <name type="scientific">Naganishia vaughanmartiniae</name>
    <dbReference type="NCBI Taxonomy" id="1424756"/>
    <lineage>
        <taxon>Eukaryota</taxon>
        <taxon>Fungi</taxon>
        <taxon>Dikarya</taxon>
        <taxon>Basidiomycota</taxon>
        <taxon>Agaricomycotina</taxon>
        <taxon>Tremellomycetes</taxon>
        <taxon>Filobasidiales</taxon>
        <taxon>Filobasidiaceae</taxon>
        <taxon>Naganishia</taxon>
    </lineage>
</organism>
<sequence length="468" mass="52370">MPMRFGTWRKLWLALAQAEKELGLPITDEAIEQMKAHLELDEQQMEVAAEEEKKRRHDVMAHVHTFGTVAPAAAGIIHLGATSCYVTDNADLIFLREGLGLLLPKLATVIARLTAFAEQYRALPTLGFTHFQPAQLTTVGKRATLWIQELLWDLRNIERARSDLGFRGVKGTTGTQGSFLALFNGDHTKVEALDARVTQLLGFPYAYPVTGQTYSRKIDADVLGPLASFGATVHKICTDIRLLANLKEIEEPFEKDQIGSSAMAYKTPTLNLTLTSQRNPMRCERACSLARHLMILQQNSLMTSSVQWLERTLDDSANRRVTLPEAFLTADILLTILQNISEGMVVYPKVIARRISQELPFMATENIIMAIVKHGGDRQECHEKIRVLSHQAGAVVKEEGGENDLIERVRSDPYFEPVWAELDTLLDPTTFVGRAPEQVDSFVQEWVRPALKPYEEGIKNAKQATLNV</sequence>
<protein>
    <submittedName>
        <fullName evidence="1">Adenylosuccinase ade13</fullName>
    </submittedName>
</protein>
<accession>A0ACC2WHQ0</accession>